<sequence>MPLNIYKCINIVIPLLCYLFRFSVKSYGLSSTVVPEEEATVLCYIYLM</sequence>
<evidence type="ECO:0000313" key="1">
    <source>
        <dbReference type="EMBL" id="WXX03162.1"/>
    </source>
</evidence>
<gene>
    <name evidence="1" type="ORF">IODZLFCR_CDS0018</name>
</gene>
<evidence type="ECO:0000313" key="2">
    <source>
        <dbReference type="Proteomes" id="UP001434079"/>
    </source>
</evidence>
<protein>
    <submittedName>
        <fullName evidence="1">Uncharacterized protein</fullName>
    </submittedName>
</protein>
<name>A0AAX4LXH1_9CAUD</name>
<dbReference type="Proteomes" id="UP001434079">
    <property type="component" value="Segment"/>
</dbReference>
<reference evidence="1" key="1">
    <citation type="submission" date="2024-03" db="EMBL/GenBank/DDBJ databases">
        <title>Study on the Mechanism of Salmonella Phage vB_SalP_SE29 Recognizing the Surface Receptor of Host Bacteria.</title>
        <authorList>
            <person name="Zhang L."/>
            <person name="Liang S."/>
            <person name="Liang R."/>
        </authorList>
    </citation>
    <scope>NUCLEOTIDE SEQUENCE</scope>
</reference>
<dbReference type="EMBL" id="PP526725">
    <property type="protein sequence ID" value="WXX03162.1"/>
    <property type="molecule type" value="Genomic_DNA"/>
</dbReference>
<accession>A0AAX4LXH1</accession>
<proteinExistence type="predicted"/>
<organism evidence="1 2">
    <name type="scientific">Salmonella phage vB_SalP_SE29</name>
    <dbReference type="NCBI Taxonomy" id="3134913"/>
    <lineage>
        <taxon>Viruses</taxon>
        <taxon>Duplodnaviria</taxon>
        <taxon>Heunggongvirae</taxon>
        <taxon>Uroviricota</taxon>
        <taxon>Caudoviricetes</taxon>
        <taxon>Autographivirales</taxon>
        <taxon>Autosignataviridae</taxon>
        <taxon>Molineuxvirinae</taxon>
        <taxon>Zindervirus</taxon>
    </lineage>
</organism>